<protein>
    <submittedName>
        <fullName evidence="1">Uncharacterized protein</fullName>
    </submittedName>
</protein>
<keyword evidence="2" id="KW-1185">Reference proteome</keyword>
<organism evidence="1 2">
    <name type="scientific">Pseudomonas cavernicola</name>
    <dbReference type="NCBI Taxonomy" id="2320866"/>
    <lineage>
        <taxon>Bacteria</taxon>
        <taxon>Pseudomonadati</taxon>
        <taxon>Pseudomonadota</taxon>
        <taxon>Gammaproteobacteria</taxon>
        <taxon>Pseudomonadales</taxon>
        <taxon>Pseudomonadaceae</taxon>
        <taxon>Pseudomonas</taxon>
    </lineage>
</organism>
<comment type="caution">
    <text evidence="1">The sequence shown here is derived from an EMBL/GenBank/DDBJ whole genome shotgun (WGS) entry which is preliminary data.</text>
</comment>
<name>A0A418XEV7_9PSED</name>
<accession>A0A418XEV7</accession>
<dbReference type="AlphaFoldDB" id="A0A418XEV7"/>
<gene>
    <name evidence="1" type="ORF">D3879_15460</name>
</gene>
<proteinExistence type="predicted"/>
<reference evidence="1 2" key="1">
    <citation type="submission" date="2018-09" db="EMBL/GenBank/DDBJ databases">
        <authorList>
            <person name="Zhu H."/>
        </authorList>
    </citation>
    <scope>NUCLEOTIDE SEQUENCE [LARGE SCALE GENOMIC DNA]</scope>
    <source>
        <strain evidence="1 2">K1S02-6</strain>
    </source>
</reference>
<evidence type="ECO:0000313" key="1">
    <source>
        <dbReference type="EMBL" id="RJG11064.1"/>
    </source>
</evidence>
<sequence length="145" mass="15689">MALRWAAGTRSALSCAPTLEHGSDQINQRALFSSAPRTALVFDRSHALRGNAALDAPAPTWLYIGLLGRGAPSAALPRWSMGAIRLISVRSLARRLELPWFLIVPTLCVGMQPSTLQRPCSSTSGCLDAERPQLRSHAGAWERSD</sequence>
<dbReference type="EMBL" id="QYUR01000003">
    <property type="protein sequence ID" value="RJG11064.1"/>
    <property type="molecule type" value="Genomic_DNA"/>
</dbReference>
<dbReference type="Proteomes" id="UP000284021">
    <property type="component" value="Unassembled WGS sequence"/>
</dbReference>
<evidence type="ECO:0000313" key="2">
    <source>
        <dbReference type="Proteomes" id="UP000284021"/>
    </source>
</evidence>